<organism evidence="1 2">
    <name type="scientific">Bacillus zhangzhouensis</name>
    <dbReference type="NCBI Taxonomy" id="1178540"/>
    <lineage>
        <taxon>Bacteria</taxon>
        <taxon>Bacillati</taxon>
        <taxon>Bacillota</taxon>
        <taxon>Bacilli</taxon>
        <taxon>Bacillales</taxon>
        <taxon>Bacillaceae</taxon>
        <taxon>Bacillus</taxon>
    </lineage>
</organism>
<dbReference type="EMBL" id="JOTP01000001">
    <property type="protein sequence ID" value="KEP28350.1"/>
    <property type="molecule type" value="Genomic_DNA"/>
</dbReference>
<dbReference type="eggNOG" id="ENOG5033B8A">
    <property type="taxonomic scope" value="Bacteria"/>
</dbReference>
<dbReference type="Gene3D" id="2.40.10.370">
    <property type="entry name" value="Protein of unknown function DUF3599"/>
    <property type="match status" value="1"/>
</dbReference>
<dbReference type="Proteomes" id="UP000028091">
    <property type="component" value="Unassembled WGS sequence"/>
</dbReference>
<evidence type="ECO:0000313" key="1">
    <source>
        <dbReference type="EMBL" id="KEP28350.1"/>
    </source>
</evidence>
<sequence length="118" mass="13603">MSYQSLLTDRCDLYHLEREEAARGKFGIPAGDLQITLSYSDTPSLRDVSCYVIEKSQSLVQEEPKTVIYQSYLVHFPLASDIRLHDKMVWNGVSLKLQQPKIVKNHHIEVMAVRKENL</sequence>
<dbReference type="InterPro" id="IPR024556">
    <property type="entry name" value="DUF3599"/>
</dbReference>
<dbReference type="OrthoDB" id="2055104at2"/>
<name>A0A081LGH4_9BACI</name>
<dbReference type="InterPro" id="IPR038667">
    <property type="entry name" value="XkdH-like_sf"/>
</dbReference>
<dbReference type="Pfam" id="PF12206">
    <property type="entry name" value="DUF3599"/>
    <property type="match status" value="1"/>
</dbReference>
<dbReference type="AlphaFoldDB" id="A0A081LGH4"/>
<keyword evidence="2" id="KW-1185">Reference proteome</keyword>
<evidence type="ECO:0000313" key="2">
    <source>
        <dbReference type="Proteomes" id="UP000028091"/>
    </source>
</evidence>
<protein>
    <submittedName>
        <fullName evidence="1">Phage portal protein</fullName>
    </submittedName>
</protein>
<dbReference type="RefSeq" id="WP_034317325.1">
    <property type="nucleotide sequence ID" value="NZ_JOTP01000001.1"/>
</dbReference>
<gene>
    <name evidence="1" type="ORF">BA70_01800</name>
</gene>
<accession>A0A081LGH4</accession>
<proteinExistence type="predicted"/>
<comment type="caution">
    <text evidence="1">The sequence shown here is derived from an EMBL/GenBank/DDBJ whole genome shotgun (WGS) entry which is preliminary data.</text>
</comment>
<reference evidence="1 2" key="1">
    <citation type="submission" date="2012-09" db="EMBL/GenBank/DDBJ databases">
        <title>Genome Sequence of Bacillus sp. DW5-4.</title>
        <authorList>
            <person name="Lai Q."/>
            <person name="Liu Y."/>
            <person name="Shao Z."/>
        </authorList>
    </citation>
    <scope>NUCLEOTIDE SEQUENCE [LARGE SCALE GENOMIC DNA]</scope>
    <source>
        <strain evidence="1 2">DW5-4</strain>
    </source>
</reference>